<comment type="caution">
    <text evidence="1">The sequence shown here is derived from an EMBL/GenBank/DDBJ whole genome shotgun (WGS) entry which is preliminary data.</text>
</comment>
<keyword evidence="2" id="KW-1185">Reference proteome</keyword>
<name>A0A2J7ZN46_9CHLO</name>
<evidence type="ECO:0000313" key="2">
    <source>
        <dbReference type="Proteomes" id="UP000236333"/>
    </source>
</evidence>
<dbReference type="Proteomes" id="UP000236333">
    <property type="component" value="Unassembled WGS sequence"/>
</dbReference>
<proteinExistence type="predicted"/>
<dbReference type="EMBL" id="PGGS01000819">
    <property type="protein sequence ID" value="PNH01689.1"/>
    <property type="molecule type" value="Genomic_DNA"/>
</dbReference>
<evidence type="ECO:0000313" key="1">
    <source>
        <dbReference type="EMBL" id="PNH01689.1"/>
    </source>
</evidence>
<protein>
    <submittedName>
        <fullName evidence="1">Uncharacterized protein</fullName>
    </submittedName>
</protein>
<reference evidence="1 2" key="1">
    <citation type="journal article" date="2017" name="Mol. Biol. Evol.">
        <title>The 4-celled Tetrabaena socialis nuclear genome reveals the essential components for genetic control of cell number at the origin of multicellularity in the volvocine lineage.</title>
        <authorList>
            <person name="Featherston J."/>
            <person name="Arakaki Y."/>
            <person name="Hanschen E.R."/>
            <person name="Ferris P.J."/>
            <person name="Michod R.E."/>
            <person name="Olson B.J.S.C."/>
            <person name="Nozaki H."/>
            <person name="Durand P.M."/>
        </authorList>
    </citation>
    <scope>NUCLEOTIDE SEQUENCE [LARGE SCALE GENOMIC DNA]</scope>
    <source>
        <strain evidence="1 2">NIES-571</strain>
    </source>
</reference>
<organism evidence="1 2">
    <name type="scientific">Tetrabaena socialis</name>
    <dbReference type="NCBI Taxonomy" id="47790"/>
    <lineage>
        <taxon>Eukaryota</taxon>
        <taxon>Viridiplantae</taxon>
        <taxon>Chlorophyta</taxon>
        <taxon>core chlorophytes</taxon>
        <taxon>Chlorophyceae</taxon>
        <taxon>CS clade</taxon>
        <taxon>Chlamydomonadales</taxon>
        <taxon>Tetrabaenaceae</taxon>
        <taxon>Tetrabaena</taxon>
    </lineage>
</organism>
<sequence>MSSSAGGSSGGASEASTSGAQWTNAVLKDLYGLAAGLNKLRPITEDEPVLVIELDDAALLQRQALFPGVAINKAAVAAIITQHMQEVLDVLGGPSRLLFRGTVNQFFDAVNQLTVTLWLRSMGGQHLGRAYGIMSATAVVAMVMPFNAQ</sequence>
<gene>
    <name evidence="1" type="ORF">TSOC_012402</name>
</gene>
<accession>A0A2J7ZN46</accession>
<dbReference type="OrthoDB" id="556121at2759"/>
<dbReference type="AlphaFoldDB" id="A0A2J7ZN46"/>